<feature type="transmembrane region" description="Helical" evidence="5">
    <location>
        <begin position="164"/>
        <end position="191"/>
    </location>
</feature>
<evidence type="ECO:0000256" key="4">
    <source>
        <dbReference type="ARBA" id="ARBA00023136"/>
    </source>
</evidence>
<dbReference type="GO" id="GO:0004930">
    <property type="term" value="F:G protein-coupled receptor activity"/>
    <property type="evidence" value="ECO:0007669"/>
    <property type="project" value="TreeGrafter"/>
</dbReference>
<dbReference type="Proteomes" id="UP000828390">
    <property type="component" value="Unassembled WGS sequence"/>
</dbReference>
<dbReference type="AlphaFoldDB" id="A0A9D3YUH8"/>
<evidence type="ECO:0000313" key="6">
    <source>
        <dbReference type="EMBL" id="KAH3707580.1"/>
    </source>
</evidence>
<name>A0A9D3YUH8_DREPO</name>
<proteinExistence type="predicted"/>
<keyword evidence="4 5" id="KW-0472">Membrane</keyword>
<accession>A0A9D3YUH8</accession>
<evidence type="ECO:0000313" key="7">
    <source>
        <dbReference type="Proteomes" id="UP000828390"/>
    </source>
</evidence>
<reference evidence="6" key="1">
    <citation type="journal article" date="2019" name="bioRxiv">
        <title>The Genome of the Zebra Mussel, Dreissena polymorpha: A Resource for Invasive Species Research.</title>
        <authorList>
            <person name="McCartney M.A."/>
            <person name="Auch B."/>
            <person name="Kono T."/>
            <person name="Mallez S."/>
            <person name="Zhang Y."/>
            <person name="Obille A."/>
            <person name="Becker A."/>
            <person name="Abrahante J.E."/>
            <person name="Garbe J."/>
            <person name="Badalamenti J.P."/>
            <person name="Herman A."/>
            <person name="Mangelson H."/>
            <person name="Liachko I."/>
            <person name="Sullivan S."/>
            <person name="Sone E.D."/>
            <person name="Koren S."/>
            <person name="Silverstein K.A.T."/>
            <person name="Beckman K.B."/>
            <person name="Gohl D.M."/>
        </authorList>
    </citation>
    <scope>NUCLEOTIDE SEQUENCE</scope>
    <source>
        <strain evidence="6">Duluth1</strain>
        <tissue evidence="6">Whole animal</tissue>
    </source>
</reference>
<feature type="transmembrane region" description="Helical" evidence="5">
    <location>
        <begin position="127"/>
        <end position="144"/>
    </location>
</feature>
<gene>
    <name evidence="6" type="ORF">DPMN_066990</name>
</gene>
<dbReference type="PANTHER" id="PTHR23112">
    <property type="entry name" value="G PROTEIN-COUPLED RECEPTOR 157-RELATED"/>
    <property type="match status" value="1"/>
</dbReference>
<feature type="transmembrane region" description="Helical" evidence="5">
    <location>
        <begin position="84"/>
        <end position="107"/>
    </location>
</feature>
<evidence type="ECO:0000256" key="3">
    <source>
        <dbReference type="ARBA" id="ARBA00022989"/>
    </source>
</evidence>
<keyword evidence="7" id="KW-1185">Reference proteome</keyword>
<evidence type="ECO:0000256" key="5">
    <source>
        <dbReference type="SAM" id="Phobius"/>
    </source>
</evidence>
<dbReference type="GO" id="GO:0007189">
    <property type="term" value="P:adenylate cyclase-activating G protein-coupled receptor signaling pathway"/>
    <property type="evidence" value="ECO:0007669"/>
    <property type="project" value="TreeGrafter"/>
</dbReference>
<reference evidence="6" key="2">
    <citation type="submission" date="2020-11" db="EMBL/GenBank/DDBJ databases">
        <authorList>
            <person name="McCartney M.A."/>
            <person name="Auch B."/>
            <person name="Kono T."/>
            <person name="Mallez S."/>
            <person name="Becker A."/>
            <person name="Gohl D.M."/>
            <person name="Silverstein K.A.T."/>
            <person name="Koren S."/>
            <person name="Bechman K.B."/>
            <person name="Herman A."/>
            <person name="Abrahante J.E."/>
            <person name="Garbe J."/>
        </authorList>
    </citation>
    <scope>NUCLEOTIDE SEQUENCE</scope>
    <source>
        <strain evidence="6">Duluth1</strain>
        <tissue evidence="6">Whole animal</tissue>
    </source>
</reference>
<sequence>MSANVSDKLFTSASLLFSNGDVNVYSTADPYISRYPITDNVSATRDQCEPISGDNNTEATTDEQFVPGSGYDFPVFGMEDGTFVYLHSLAIGCLITSLISAIITLVLSFRNNNNLTFFSKWSRSERYVVYMAICDGIFNFWHTIEHMHGLVVFGHVRPKELCALYGFMVTVFISSQNLLVNVIAISVYFIIKFDKNINFGKRDWKLLLYCFGVPFVGAVAAAAGDQFGPIELL</sequence>
<dbReference type="GO" id="GO:0005886">
    <property type="term" value="C:plasma membrane"/>
    <property type="evidence" value="ECO:0007669"/>
    <property type="project" value="TreeGrafter"/>
</dbReference>
<feature type="transmembrane region" description="Helical" evidence="5">
    <location>
        <begin position="203"/>
        <end position="223"/>
    </location>
</feature>
<evidence type="ECO:0000256" key="1">
    <source>
        <dbReference type="ARBA" id="ARBA00004141"/>
    </source>
</evidence>
<comment type="caution">
    <text evidence="6">The sequence shown here is derived from an EMBL/GenBank/DDBJ whole genome shotgun (WGS) entry which is preliminary data.</text>
</comment>
<organism evidence="6 7">
    <name type="scientific">Dreissena polymorpha</name>
    <name type="common">Zebra mussel</name>
    <name type="synonym">Mytilus polymorpha</name>
    <dbReference type="NCBI Taxonomy" id="45954"/>
    <lineage>
        <taxon>Eukaryota</taxon>
        <taxon>Metazoa</taxon>
        <taxon>Spiralia</taxon>
        <taxon>Lophotrochozoa</taxon>
        <taxon>Mollusca</taxon>
        <taxon>Bivalvia</taxon>
        <taxon>Autobranchia</taxon>
        <taxon>Heteroconchia</taxon>
        <taxon>Euheterodonta</taxon>
        <taxon>Imparidentia</taxon>
        <taxon>Neoheterodontei</taxon>
        <taxon>Myida</taxon>
        <taxon>Dreissenoidea</taxon>
        <taxon>Dreissenidae</taxon>
        <taxon>Dreissena</taxon>
    </lineage>
</organism>
<protein>
    <submittedName>
        <fullName evidence="6">Uncharacterized protein</fullName>
    </submittedName>
</protein>
<keyword evidence="2 5" id="KW-0812">Transmembrane</keyword>
<comment type="subcellular location">
    <subcellularLocation>
        <location evidence="1">Membrane</location>
        <topology evidence="1">Multi-pass membrane protein</topology>
    </subcellularLocation>
</comment>
<dbReference type="EMBL" id="JAIWYP010000014">
    <property type="protein sequence ID" value="KAH3707580.1"/>
    <property type="molecule type" value="Genomic_DNA"/>
</dbReference>
<evidence type="ECO:0000256" key="2">
    <source>
        <dbReference type="ARBA" id="ARBA00022692"/>
    </source>
</evidence>
<keyword evidence="3 5" id="KW-1133">Transmembrane helix</keyword>
<dbReference type="PANTHER" id="PTHR23112:SF0">
    <property type="entry name" value="TRANSMEMBRANE PROTEIN 116"/>
    <property type="match status" value="1"/>
</dbReference>